<dbReference type="EMBL" id="WUML01000028">
    <property type="protein sequence ID" value="MXO02686.1"/>
    <property type="molecule type" value="Genomic_DNA"/>
</dbReference>
<gene>
    <name evidence="6 8" type="primary">pqqB</name>
    <name evidence="8" type="ORF">GR156_20430</name>
</gene>
<dbReference type="Proteomes" id="UP000440304">
    <property type="component" value="Unassembled WGS sequence"/>
</dbReference>
<accession>A0A6N8TKA2</accession>
<evidence type="ECO:0000256" key="2">
    <source>
        <dbReference type="ARBA" id="ARBA00008481"/>
    </source>
</evidence>
<dbReference type="Pfam" id="PF12706">
    <property type="entry name" value="Lactamase_B_2"/>
    <property type="match status" value="1"/>
</dbReference>
<protein>
    <recommendedName>
        <fullName evidence="3 6">Coenzyme PQQ synthesis protein B</fullName>
    </recommendedName>
    <alternativeName>
        <fullName evidence="6">Pyrroloquinoline quinone biosynthesis protein B</fullName>
    </alternativeName>
</protein>
<keyword evidence="5 6" id="KW-0884">PQQ biosynthesis</keyword>
<dbReference type="Gene3D" id="3.60.15.10">
    <property type="entry name" value="Ribonuclease Z/Hydroxyacylglutathione hydrolase-like"/>
    <property type="match status" value="1"/>
</dbReference>
<feature type="domain" description="Metallo-beta-lactamase" evidence="7">
    <location>
        <begin position="60"/>
        <end position="271"/>
    </location>
</feature>
<dbReference type="AlphaFoldDB" id="A0A6N8TKA2"/>
<dbReference type="HAMAP" id="MF_00653">
    <property type="entry name" value="PQQ_syn_PqqB"/>
    <property type="match status" value="1"/>
</dbReference>
<evidence type="ECO:0000313" key="9">
    <source>
        <dbReference type="Proteomes" id="UP000440304"/>
    </source>
</evidence>
<dbReference type="InterPro" id="IPR036866">
    <property type="entry name" value="RibonucZ/Hydroxyglut_hydro"/>
</dbReference>
<dbReference type="OrthoDB" id="9778305at2"/>
<dbReference type="InterPro" id="IPR011842">
    <property type="entry name" value="PQQ_synth_PqqB"/>
</dbReference>
<dbReference type="UniPathway" id="UPA00539"/>
<dbReference type="NCBIfam" id="TIGR02108">
    <property type="entry name" value="PQQ_syn_pqqB"/>
    <property type="match status" value="1"/>
</dbReference>
<proteinExistence type="inferred from homology"/>
<dbReference type="RefSeq" id="WP_160787910.1">
    <property type="nucleotide sequence ID" value="NZ_JBHSTY010000026.1"/>
</dbReference>
<evidence type="ECO:0000256" key="5">
    <source>
        <dbReference type="ARBA" id="ARBA00022905"/>
    </source>
</evidence>
<comment type="pathway">
    <text evidence="1 6">Cofactor biosynthesis; pyrroloquinoline quinone biosynthesis.</text>
</comment>
<comment type="function">
    <text evidence="6">May be involved in the transport of PQQ or its precursor to the periplasm.</text>
</comment>
<evidence type="ECO:0000256" key="6">
    <source>
        <dbReference type="HAMAP-Rule" id="MF_00653"/>
    </source>
</evidence>
<name>A0A6N8TKA2_SHIZO</name>
<comment type="caution">
    <text evidence="8">The sequence shown here is derived from an EMBL/GenBank/DDBJ whole genome shotgun (WGS) entry which is preliminary data.</text>
</comment>
<dbReference type="GO" id="GO:0018189">
    <property type="term" value="P:pyrroloquinoline quinone biosynthetic process"/>
    <property type="evidence" value="ECO:0007669"/>
    <property type="project" value="UniProtKB-UniRule"/>
</dbReference>
<dbReference type="InterPro" id="IPR001279">
    <property type="entry name" value="Metallo-B-lactamas"/>
</dbReference>
<organism evidence="8 9">
    <name type="scientific">Shinella zoogloeoides</name>
    <name type="common">Crabtreella saccharophila</name>
    <dbReference type="NCBI Taxonomy" id="352475"/>
    <lineage>
        <taxon>Bacteria</taxon>
        <taxon>Pseudomonadati</taxon>
        <taxon>Pseudomonadota</taxon>
        <taxon>Alphaproteobacteria</taxon>
        <taxon>Hyphomicrobiales</taxon>
        <taxon>Rhizobiaceae</taxon>
        <taxon>Shinella</taxon>
    </lineage>
</organism>
<comment type="similarity">
    <text evidence="2 6">Belongs to the PqqB family.</text>
</comment>
<evidence type="ECO:0000256" key="3">
    <source>
        <dbReference type="ARBA" id="ARBA00015084"/>
    </source>
</evidence>
<evidence type="ECO:0000256" key="4">
    <source>
        <dbReference type="ARBA" id="ARBA00022448"/>
    </source>
</evidence>
<evidence type="ECO:0000259" key="7">
    <source>
        <dbReference type="Pfam" id="PF12706"/>
    </source>
</evidence>
<evidence type="ECO:0000256" key="1">
    <source>
        <dbReference type="ARBA" id="ARBA00004886"/>
    </source>
</evidence>
<keyword evidence="4 6" id="KW-0813">Transport</keyword>
<reference evidence="8 9" key="1">
    <citation type="submission" date="2019-12" db="EMBL/GenBank/DDBJ databases">
        <title>Shinella granuli gen. nov., sp. nov., and proposal of the reclassification of Zoogloea ramigera ATCC 19623 as Shinella zoogloeoides sp. nov.</title>
        <authorList>
            <person name="Gao J."/>
        </authorList>
    </citation>
    <scope>NUCLEOTIDE SEQUENCE [LARGE SCALE GENOMIC DNA]</scope>
    <source>
        <strain evidence="8 9">DSM 287</strain>
    </source>
</reference>
<evidence type="ECO:0000313" key="8">
    <source>
        <dbReference type="EMBL" id="MXO02686.1"/>
    </source>
</evidence>
<sequence>MTRVRTTRSEATVRIIVLGAGAGGGLPQWNCGCVQCAAARTGVIAPMTQSTLAVSVDGRNWALLNASPDLRHQLAASPALHPTGLRDSPVKAVVLTNGDVDHIAGLLTLREKTGFTLFATEATHQILSQNTVFSVLDPTFVRRETIALDTDFCPLPGLTVAAYAVPGKIPLYLEGEAPDVTMMGEQTIGLRLWSGDREVHYVPGCAALPDWLVSLLEPADAVLFDGTIWRDDEMPRSGTGTKTGARMGHLAMGGPDGSLARLRSLRGRRIYTHVNNTNSALMPDSAARAAVTAAGWEIARDGMEIAL</sequence>
<dbReference type="SUPFAM" id="SSF56281">
    <property type="entry name" value="Metallo-hydrolase/oxidoreductase"/>
    <property type="match status" value="1"/>
</dbReference>